<gene>
    <name evidence="1" type="ORF">OWO01_04360</name>
</gene>
<evidence type="ECO:0000313" key="1">
    <source>
        <dbReference type="EMBL" id="MCZ0702440.1"/>
    </source>
</evidence>
<dbReference type="Gene3D" id="3.40.30.10">
    <property type="entry name" value="Glutaredoxin"/>
    <property type="match status" value="1"/>
</dbReference>
<dbReference type="Proteomes" id="UP001084197">
    <property type="component" value="Unassembled WGS sequence"/>
</dbReference>
<dbReference type="AlphaFoldDB" id="A0A9J6R9X1"/>
<dbReference type="SUPFAM" id="SSF52833">
    <property type="entry name" value="Thioredoxin-like"/>
    <property type="match status" value="1"/>
</dbReference>
<sequence length="197" mass="22894">MKKIVIVIISLFILAILGISLLSNREVQTVEDIDQISYQDTFTQNEEEYIVYYWQEGCYFCELIDDDVTDFANNGGIPIYVVDMQENINQNAWYDWQLHHDTYDEIIGEVVNGEEEFFSEINVEDYTEDTEIRWDIVQNDNNEIIAKHRTPFPNIDITSADQIEITGTPTMIHIKNETVANYTIGADEAIELLNSHR</sequence>
<reference evidence="1" key="1">
    <citation type="submission" date="2022-11" db="EMBL/GenBank/DDBJ databases">
        <title>WGS of Natronobacillus azotifigens 24KS-1, an anaerobic diazotrophic haloalkaliphile from soda-rich habitats.</title>
        <authorList>
            <person name="Sorokin D.Y."/>
            <person name="Merkel A.Y."/>
        </authorList>
    </citation>
    <scope>NUCLEOTIDE SEQUENCE</scope>
    <source>
        <strain evidence="1">24KS-1</strain>
    </source>
</reference>
<protein>
    <recommendedName>
        <fullName evidence="3">Thioredoxin-like fold domain-containing protein</fullName>
    </recommendedName>
</protein>
<dbReference type="InterPro" id="IPR036249">
    <property type="entry name" value="Thioredoxin-like_sf"/>
</dbReference>
<proteinExistence type="predicted"/>
<dbReference type="EMBL" id="JAPRAT010000006">
    <property type="protein sequence ID" value="MCZ0702440.1"/>
    <property type="molecule type" value="Genomic_DNA"/>
</dbReference>
<organism evidence="1 2">
    <name type="scientific">Natronobacillus azotifigens</name>
    <dbReference type="NCBI Taxonomy" id="472978"/>
    <lineage>
        <taxon>Bacteria</taxon>
        <taxon>Bacillati</taxon>
        <taxon>Bacillota</taxon>
        <taxon>Bacilli</taxon>
        <taxon>Bacillales</taxon>
        <taxon>Bacillaceae</taxon>
        <taxon>Natronobacillus</taxon>
    </lineage>
</organism>
<evidence type="ECO:0008006" key="3">
    <source>
        <dbReference type="Google" id="ProtNLM"/>
    </source>
</evidence>
<evidence type="ECO:0000313" key="2">
    <source>
        <dbReference type="Proteomes" id="UP001084197"/>
    </source>
</evidence>
<accession>A0A9J6R9X1</accession>
<keyword evidence="2" id="KW-1185">Reference proteome</keyword>
<comment type="caution">
    <text evidence="1">The sequence shown here is derived from an EMBL/GenBank/DDBJ whole genome shotgun (WGS) entry which is preliminary data.</text>
</comment>
<name>A0A9J6R9X1_9BACI</name>
<dbReference type="RefSeq" id="WP_268779209.1">
    <property type="nucleotide sequence ID" value="NZ_JAPRAT010000006.1"/>
</dbReference>